<proteinExistence type="predicted"/>
<dbReference type="EMBL" id="QSDG01000016">
    <property type="protein sequence ID" value="RGY66904.1"/>
    <property type="molecule type" value="Genomic_DNA"/>
</dbReference>
<dbReference type="AlphaFoldDB" id="A0A413JVM8"/>
<reference evidence="2 3" key="1">
    <citation type="submission" date="2018-08" db="EMBL/GenBank/DDBJ databases">
        <title>A genome reference for cultivated species of the human gut microbiota.</title>
        <authorList>
            <person name="Zou Y."/>
            <person name="Xue W."/>
            <person name="Luo G."/>
        </authorList>
    </citation>
    <scope>NUCLEOTIDE SEQUENCE [LARGE SCALE GENOMIC DNA]</scope>
    <source>
        <strain evidence="2 3">OF01-1</strain>
    </source>
</reference>
<feature type="chain" id="PRO_5019273270" evidence="1">
    <location>
        <begin position="23"/>
        <end position="386"/>
    </location>
</feature>
<dbReference type="InterPro" id="IPR032559">
    <property type="entry name" value="DUF4933"/>
</dbReference>
<gene>
    <name evidence="2" type="ORF">DXA27_16310</name>
</gene>
<protein>
    <submittedName>
        <fullName evidence="2">DUF4934 domain-containing protein</fullName>
    </submittedName>
</protein>
<organism evidence="2 3">
    <name type="scientific">Bacteroides fragilis</name>
    <dbReference type="NCBI Taxonomy" id="817"/>
    <lineage>
        <taxon>Bacteria</taxon>
        <taxon>Pseudomonadati</taxon>
        <taxon>Bacteroidota</taxon>
        <taxon>Bacteroidia</taxon>
        <taxon>Bacteroidales</taxon>
        <taxon>Bacteroidaceae</taxon>
        <taxon>Bacteroides</taxon>
    </lineage>
</organism>
<keyword evidence="1" id="KW-0732">Signal</keyword>
<feature type="signal peptide" evidence="1">
    <location>
        <begin position="1"/>
        <end position="22"/>
    </location>
</feature>
<dbReference type="RefSeq" id="WP_005822379.1">
    <property type="nucleotide sequence ID" value="NZ_JAGJHH010000008.1"/>
</dbReference>
<evidence type="ECO:0000256" key="1">
    <source>
        <dbReference type="SAM" id="SignalP"/>
    </source>
</evidence>
<comment type="caution">
    <text evidence="2">The sequence shown here is derived from an EMBL/GenBank/DDBJ whole genome shotgun (WGS) entry which is preliminary data.</text>
</comment>
<sequence length="386" mass="44367">MNTSLPFLTAICCTLFSCTATVAVQEKDVPISLAYHEAKEEQAPLLSTLVSNIDYIALETIDATLGDYFYLTLLDEYIIADTSTGCHLFNLKNGKYIRTIGMIGDQSPMGYSTCTDPPYAVKNEILLKGFDKKFKVFSINEGKLLKTLPGEEDLKSDLMYDVIFPLNDSTMLLYSNNLLGVNKYNLQVRTYEGHILKEFPSTNCFQKKQNILCKMANEGEFYSYNNDVYMHEFTSDTIFQIDKELNLHPYYILDLKGALPAPDCREMNNWKSHYVIFGDIVETDRYLILERSSFYSYGCIYDKMLKKTIRINREKENNGFINDIDGVFPFWPQSRGRGTSSNKVWQMVSAESFLKYANSKNRKLFQKTIHEEDNPIVIIGTIKEEE</sequence>
<name>A0A413JVM8_BACFG</name>
<evidence type="ECO:0000313" key="2">
    <source>
        <dbReference type="EMBL" id="RGY66904.1"/>
    </source>
</evidence>
<accession>A0A413JVM8</accession>
<evidence type="ECO:0000313" key="3">
    <source>
        <dbReference type="Proteomes" id="UP000284614"/>
    </source>
</evidence>
<dbReference type="Proteomes" id="UP000284614">
    <property type="component" value="Unassembled WGS sequence"/>
</dbReference>
<dbReference type="Pfam" id="PF16287">
    <property type="entry name" value="DUF4933"/>
    <property type="match status" value="1"/>
</dbReference>